<comment type="caution">
    <text evidence="2">The sequence shown here is derived from an EMBL/GenBank/DDBJ whole genome shotgun (WGS) entry which is preliminary data.</text>
</comment>
<sequence>MKKEETPYADRLENSSVPTASTSETSTLSTPSNGMPDVIVASDDDVFGAVSVMPMNE</sequence>
<protein>
    <submittedName>
        <fullName evidence="2">Uncharacterized protein</fullName>
    </submittedName>
</protein>
<gene>
    <name evidence="2" type="ORF">DB44_DA00320</name>
</gene>
<evidence type="ECO:0000256" key="1">
    <source>
        <dbReference type="SAM" id="MobiDB-lite"/>
    </source>
</evidence>
<proteinExistence type="predicted"/>
<evidence type="ECO:0000313" key="3">
    <source>
        <dbReference type="Proteomes" id="UP000031465"/>
    </source>
</evidence>
<feature type="region of interest" description="Disordered" evidence="1">
    <location>
        <begin position="1"/>
        <end position="37"/>
    </location>
</feature>
<name>A0A0C1HAC4_9BACT</name>
<feature type="compositionally biased region" description="Basic and acidic residues" evidence="1">
    <location>
        <begin position="1"/>
        <end position="13"/>
    </location>
</feature>
<reference evidence="2 3" key="1">
    <citation type="journal article" date="2014" name="Mol. Biol. Evol.">
        <title>Massive expansion of Ubiquitination-related gene families within the Chlamydiae.</title>
        <authorList>
            <person name="Domman D."/>
            <person name="Collingro A."/>
            <person name="Lagkouvardos I."/>
            <person name="Gehre L."/>
            <person name="Weinmaier T."/>
            <person name="Rattei T."/>
            <person name="Subtil A."/>
            <person name="Horn M."/>
        </authorList>
    </citation>
    <scope>NUCLEOTIDE SEQUENCE [LARGE SCALE GENOMIC DNA]</scope>
    <source>
        <strain evidence="2 3">EI2</strain>
    </source>
</reference>
<feature type="compositionally biased region" description="Low complexity" evidence="1">
    <location>
        <begin position="19"/>
        <end position="32"/>
    </location>
</feature>
<accession>A0A0C1HAC4</accession>
<evidence type="ECO:0000313" key="2">
    <source>
        <dbReference type="EMBL" id="KIC71778.1"/>
    </source>
</evidence>
<dbReference type="AlphaFoldDB" id="A0A0C1HAC4"/>
<organism evidence="2 3">
    <name type="scientific">Candidatus Protochlamydia amoebophila</name>
    <dbReference type="NCBI Taxonomy" id="362787"/>
    <lineage>
        <taxon>Bacteria</taxon>
        <taxon>Pseudomonadati</taxon>
        <taxon>Chlamydiota</taxon>
        <taxon>Chlamydiia</taxon>
        <taxon>Parachlamydiales</taxon>
        <taxon>Parachlamydiaceae</taxon>
        <taxon>Candidatus Protochlamydia</taxon>
    </lineage>
</organism>
<dbReference type="EMBL" id="JSAN01000073">
    <property type="protein sequence ID" value="KIC71778.1"/>
    <property type="molecule type" value="Genomic_DNA"/>
</dbReference>
<dbReference type="PATRIC" id="fig|362787.3.peg.1230"/>
<dbReference type="Proteomes" id="UP000031465">
    <property type="component" value="Unassembled WGS sequence"/>
</dbReference>
<dbReference type="RefSeq" id="WP_155117157.1">
    <property type="nucleotide sequence ID" value="NZ_JSAN01000073.1"/>
</dbReference>